<keyword evidence="5" id="KW-0449">Lipoprotein</keyword>
<feature type="domain" description="Solute-binding protein family 3/N-terminal" evidence="8">
    <location>
        <begin position="36"/>
        <end position="260"/>
    </location>
</feature>
<dbReference type="SMART" id="SM00079">
    <property type="entry name" value="PBPe"/>
    <property type="match status" value="1"/>
</dbReference>
<evidence type="ECO:0000256" key="2">
    <source>
        <dbReference type="ARBA" id="ARBA00010333"/>
    </source>
</evidence>
<dbReference type="InterPro" id="IPR001638">
    <property type="entry name" value="Solute-binding_3/MltF_N"/>
</dbReference>
<dbReference type="Proteomes" id="UP000682403">
    <property type="component" value="Unassembled WGS sequence"/>
</dbReference>
<reference evidence="10 11" key="1">
    <citation type="submission" date="2021-04" db="EMBL/GenBank/DDBJ databases">
        <title>Metabacillus sp. strain KIGAM252 whole genome sequence.</title>
        <authorList>
            <person name="Seo M.-J."/>
            <person name="Cho E.-S."/>
            <person name="Hwang C.Y."/>
            <person name="Yoon D.J."/>
        </authorList>
    </citation>
    <scope>NUCLEOTIDE SEQUENCE [LARGE SCALE GENOMIC DNA]</scope>
    <source>
        <strain evidence="10 11">KIGAM252</strain>
    </source>
</reference>
<proteinExistence type="inferred from homology"/>
<evidence type="ECO:0000256" key="7">
    <source>
        <dbReference type="SAM" id="SignalP"/>
    </source>
</evidence>
<sequence>MKKWLLLAIGLVIASMLAACGSSEETSEDGGKEKKVIKMATSADYPPFEYKDTTKGDDIIGFDIDLVNALADELGYKVEIQDLDFNSLVPALQAKQVDMVLAGMTPTEERKKNVDFTDVYYTAKHMIVSKKGSGIKTVEDLEGKTVGVQLGSIQEGEAEKIAEKTKIKIENRNRIPDIVQEIKAGRFEAAIIEDTVAKGYFEKDKELEGFTMETGNEEEAGSAIAFQKDSKYTKEFNEALNKMKENGELEKLVLKWFGQDQKSE</sequence>
<keyword evidence="11" id="KW-1185">Reference proteome</keyword>
<evidence type="ECO:0000256" key="4">
    <source>
        <dbReference type="ARBA" id="ARBA00023139"/>
    </source>
</evidence>
<gene>
    <name evidence="10" type="ORF">J9317_12345</name>
</gene>
<feature type="domain" description="Ionotropic glutamate receptor C-terminal" evidence="9">
    <location>
        <begin position="36"/>
        <end position="259"/>
    </location>
</feature>
<comment type="subcellular location">
    <subcellularLocation>
        <location evidence="1">Cell envelope</location>
    </subcellularLocation>
</comment>
<protein>
    <submittedName>
        <fullName evidence="10">Transporter substrate-binding domain-containing protein</fullName>
    </submittedName>
</protein>
<organism evidence="10 11">
    <name type="scientific">Metabacillus flavus</name>
    <dbReference type="NCBI Taxonomy" id="2823519"/>
    <lineage>
        <taxon>Bacteria</taxon>
        <taxon>Bacillati</taxon>
        <taxon>Bacillota</taxon>
        <taxon>Bacilli</taxon>
        <taxon>Bacillales</taxon>
        <taxon>Bacillaceae</taxon>
        <taxon>Metabacillus</taxon>
    </lineage>
</organism>
<comment type="caution">
    <text evidence="10">The sequence shown here is derived from an EMBL/GenBank/DDBJ whole genome shotgun (WGS) entry which is preliminary data.</text>
</comment>
<dbReference type="PANTHER" id="PTHR35936:SF17">
    <property type="entry name" value="ARGININE-BINDING EXTRACELLULAR PROTEIN ARTP"/>
    <property type="match status" value="1"/>
</dbReference>
<feature type="signal peptide" evidence="7">
    <location>
        <begin position="1"/>
        <end position="18"/>
    </location>
</feature>
<dbReference type="Gene3D" id="3.40.190.10">
    <property type="entry name" value="Periplasmic binding protein-like II"/>
    <property type="match status" value="2"/>
</dbReference>
<dbReference type="Pfam" id="PF00497">
    <property type="entry name" value="SBP_bac_3"/>
    <property type="match status" value="1"/>
</dbReference>
<evidence type="ECO:0000259" key="8">
    <source>
        <dbReference type="SMART" id="SM00062"/>
    </source>
</evidence>
<dbReference type="RefSeq" id="WP_211559019.1">
    <property type="nucleotide sequence ID" value="NZ_JAGVRK010000001.1"/>
</dbReference>
<dbReference type="PROSITE" id="PS01039">
    <property type="entry name" value="SBP_BACTERIAL_3"/>
    <property type="match status" value="1"/>
</dbReference>
<dbReference type="PROSITE" id="PS51257">
    <property type="entry name" value="PROKAR_LIPOPROTEIN"/>
    <property type="match status" value="1"/>
</dbReference>
<dbReference type="SMART" id="SM00062">
    <property type="entry name" value="PBPb"/>
    <property type="match status" value="1"/>
</dbReference>
<evidence type="ECO:0000256" key="5">
    <source>
        <dbReference type="ARBA" id="ARBA00023288"/>
    </source>
</evidence>
<evidence type="ECO:0000259" key="9">
    <source>
        <dbReference type="SMART" id="SM00079"/>
    </source>
</evidence>
<dbReference type="SUPFAM" id="SSF53850">
    <property type="entry name" value="Periplasmic binding protein-like II"/>
    <property type="match status" value="1"/>
</dbReference>
<keyword evidence="3 7" id="KW-0732">Signal</keyword>
<feature type="chain" id="PRO_5045481977" evidence="7">
    <location>
        <begin position="19"/>
        <end position="264"/>
    </location>
</feature>
<keyword evidence="4" id="KW-0564">Palmitate</keyword>
<name>A0ABS5LFP9_9BACI</name>
<evidence type="ECO:0000256" key="1">
    <source>
        <dbReference type="ARBA" id="ARBA00004196"/>
    </source>
</evidence>
<dbReference type="EMBL" id="JAGVRK010000001">
    <property type="protein sequence ID" value="MBS2969555.1"/>
    <property type="molecule type" value="Genomic_DNA"/>
</dbReference>
<accession>A0ABS5LFP9</accession>
<evidence type="ECO:0000256" key="6">
    <source>
        <dbReference type="RuleBase" id="RU003744"/>
    </source>
</evidence>
<evidence type="ECO:0000313" key="11">
    <source>
        <dbReference type="Proteomes" id="UP000682403"/>
    </source>
</evidence>
<comment type="similarity">
    <text evidence="2 6">Belongs to the bacterial solute-binding protein 3 family.</text>
</comment>
<evidence type="ECO:0000313" key="10">
    <source>
        <dbReference type="EMBL" id="MBS2969555.1"/>
    </source>
</evidence>
<evidence type="ECO:0000256" key="3">
    <source>
        <dbReference type="ARBA" id="ARBA00022729"/>
    </source>
</evidence>
<dbReference type="InterPro" id="IPR018313">
    <property type="entry name" value="SBP_3_CS"/>
</dbReference>
<dbReference type="PANTHER" id="PTHR35936">
    <property type="entry name" value="MEMBRANE-BOUND LYTIC MUREIN TRANSGLYCOSYLASE F"/>
    <property type="match status" value="1"/>
</dbReference>
<dbReference type="InterPro" id="IPR001320">
    <property type="entry name" value="Iontro_rcpt_C"/>
</dbReference>